<name>A0ABT8KVS7_9BACT</name>
<organism evidence="3 4">
    <name type="scientific">Splendidivirga corallicola</name>
    <dbReference type="NCBI Taxonomy" id="3051826"/>
    <lineage>
        <taxon>Bacteria</taxon>
        <taxon>Pseudomonadati</taxon>
        <taxon>Bacteroidota</taxon>
        <taxon>Cytophagia</taxon>
        <taxon>Cytophagales</taxon>
        <taxon>Splendidivirgaceae</taxon>
        <taxon>Splendidivirga</taxon>
    </lineage>
</organism>
<proteinExistence type="predicted"/>
<evidence type="ECO:0000256" key="1">
    <source>
        <dbReference type="SAM" id="Phobius"/>
    </source>
</evidence>
<keyword evidence="1" id="KW-0472">Membrane</keyword>
<keyword evidence="1" id="KW-0812">Transmembrane</keyword>
<feature type="transmembrane region" description="Helical" evidence="1">
    <location>
        <begin position="6"/>
        <end position="25"/>
    </location>
</feature>
<dbReference type="EMBL" id="JAUJEA010000013">
    <property type="protein sequence ID" value="MDN5204891.1"/>
    <property type="molecule type" value="Genomic_DNA"/>
</dbReference>
<feature type="transmembrane region" description="Helical" evidence="1">
    <location>
        <begin position="81"/>
        <end position="101"/>
    </location>
</feature>
<dbReference type="GO" id="GO:0008237">
    <property type="term" value="F:metallopeptidase activity"/>
    <property type="evidence" value="ECO:0007669"/>
    <property type="project" value="UniProtKB-KW"/>
</dbReference>
<dbReference type="Proteomes" id="UP001172082">
    <property type="component" value="Unassembled WGS sequence"/>
</dbReference>
<keyword evidence="4" id="KW-1185">Reference proteome</keyword>
<feature type="transmembrane region" description="Helical" evidence="1">
    <location>
        <begin position="45"/>
        <end position="61"/>
    </location>
</feature>
<gene>
    <name evidence="3" type="ORF">QQ008_26100</name>
</gene>
<keyword evidence="3" id="KW-0378">Hydrolase</keyword>
<dbReference type="InterPro" id="IPR003675">
    <property type="entry name" value="Rce1/LyrA-like_dom"/>
</dbReference>
<keyword evidence="1" id="KW-1133">Transmembrane helix</keyword>
<dbReference type="RefSeq" id="WP_346754911.1">
    <property type="nucleotide sequence ID" value="NZ_JAUJEA010000013.1"/>
</dbReference>
<protein>
    <submittedName>
        <fullName evidence="3">CPBP family intramembrane metalloprotease</fullName>
        <ecNumber evidence="3">3.4.-.-</ecNumber>
    </submittedName>
</protein>
<comment type="caution">
    <text evidence="3">The sequence shown here is derived from an EMBL/GenBank/DDBJ whole genome shotgun (WGS) entry which is preliminary data.</text>
</comment>
<accession>A0ABT8KVS7</accession>
<keyword evidence="3" id="KW-0645">Protease</keyword>
<sequence>MKSLGVAVIVLVGTVISIMIFEIFLRDLLFTNTESVSGTERFSELKGNIPYFFSIIFFVWIESFLEELQDRGFSLNRFDSLFSKIPLSTVLAVLSQAAIFGFRHSYDFSPRSITTGLVGLVFGTVYVLTGRNLWPLIIAHIILNTMSMIDRL</sequence>
<evidence type="ECO:0000313" key="3">
    <source>
        <dbReference type="EMBL" id="MDN5204891.1"/>
    </source>
</evidence>
<dbReference type="EC" id="3.4.-.-" evidence="3"/>
<evidence type="ECO:0000313" key="4">
    <source>
        <dbReference type="Proteomes" id="UP001172082"/>
    </source>
</evidence>
<dbReference type="Pfam" id="PF02517">
    <property type="entry name" value="Rce1-like"/>
    <property type="match status" value="1"/>
</dbReference>
<reference evidence="3" key="1">
    <citation type="submission" date="2023-06" db="EMBL/GenBank/DDBJ databases">
        <title>Genomic of Parafulvivirga corallium.</title>
        <authorList>
            <person name="Wang G."/>
        </authorList>
    </citation>
    <scope>NUCLEOTIDE SEQUENCE</scope>
    <source>
        <strain evidence="3">BMA10</strain>
    </source>
</reference>
<feature type="transmembrane region" description="Helical" evidence="1">
    <location>
        <begin position="108"/>
        <end position="127"/>
    </location>
</feature>
<evidence type="ECO:0000259" key="2">
    <source>
        <dbReference type="Pfam" id="PF02517"/>
    </source>
</evidence>
<keyword evidence="3" id="KW-0482">Metalloprotease</keyword>
<feature type="domain" description="CAAX prenyl protease 2/Lysostaphin resistance protein A-like" evidence="2">
    <location>
        <begin position="51"/>
        <end position="146"/>
    </location>
</feature>